<dbReference type="Gene3D" id="3.40.1440.10">
    <property type="entry name" value="GIY-YIG endonuclease"/>
    <property type="match status" value="1"/>
</dbReference>
<dbReference type="InterPro" id="IPR001162">
    <property type="entry name" value="UvrC_RNase_H_dom"/>
</dbReference>
<dbReference type="CDD" id="cd10434">
    <property type="entry name" value="GIY-YIG_UvrC_Cho"/>
    <property type="match status" value="1"/>
</dbReference>
<evidence type="ECO:0000313" key="13">
    <source>
        <dbReference type="Proteomes" id="UP000001661"/>
    </source>
</evidence>
<dbReference type="Gene3D" id="1.10.150.20">
    <property type="entry name" value="5' to 3' exonuclease, C-terminal subdomain"/>
    <property type="match status" value="1"/>
</dbReference>
<dbReference type="HAMAP" id="MF_00203">
    <property type="entry name" value="UvrC"/>
    <property type="match status" value="1"/>
</dbReference>
<evidence type="ECO:0000256" key="1">
    <source>
        <dbReference type="ARBA" id="ARBA00022490"/>
    </source>
</evidence>
<evidence type="ECO:0000259" key="10">
    <source>
        <dbReference type="PROSITE" id="PS50164"/>
    </source>
</evidence>
<evidence type="ECO:0000256" key="2">
    <source>
        <dbReference type="ARBA" id="ARBA00022763"/>
    </source>
</evidence>
<keyword evidence="8" id="KW-0175">Coiled coil</keyword>
<dbReference type="Gene3D" id="3.30.420.340">
    <property type="entry name" value="UvrC, RNAse H endonuclease domain"/>
    <property type="match status" value="1"/>
</dbReference>
<keyword evidence="1 7" id="KW-0963">Cytoplasm</keyword>
<feature type="coiled-coil region" evidence="8">
    <location>
        <begin position="199"/>
        <end position="226"/>
    </location>
</feature>
<feature type="domain" description="GIY-YIG" evidence="10">
    <location>
        <begin position="12"/>
        <end position="91"/>
    </location>
</feature>
<comment type="subunit">
    <text evidence="7">Interacts with UvrB in an incision complex.</text>
</comment>
<feature type="domain" description="UvrC family homology region profile" evidence="11">
    <location>
        <begin position="254"/>
        <end position="482"/>
    </location>
</feature>
<dbReference type="FunFam" id="3.40.1440.10:FF:000001">
    <property type="entry name" value="UvrABC system protein C"/>
    <property type="match status" value="1"/>
</dbReference>
<dbReference type="GO" id="GO:0009432">
    <property type="term" value="P:SOS response"/>
    <property type="evidence" value="ECO:0007669"/>
    <property type="project" value="UniProtKB-UniRule"/>
</dbReference>
<evidence type="ECO:0000256" key="4">
    <source>
        <dbReference type="ARBA" id="ARBA00022881"/>
    </source>
</evidence>
<dbReference type="RefSeq" id="WP_013277284.1">
    <property type="nucleotide sequence ID" value="NC_014378.1"/>
</dbReference>
<dbReference type="GO" id="GO:0003677">
    <property type="term" value="F:DNA binding"/>
    <property type="evidence" value="ECO:0007669"/>
    <property type="project" value="UniProtKB-UniRule"/>
</dbReference>
<dbReference type="PANTHER" id="PTHR30562:SF1">
    <property type="entry name" value="UVRABC SYSTEM PROTEIN C"/>
    <property type="match status" value="1"/>
</dbReference>
<dbReference type="SMART" id="SM00278">
    <property type="entry name" value="HhH1"/>
    <property type="match status" value="2"/>
</dbReference>
<keyword evidence="6 7" id="KW-0742">SOS response</keyword>
<dbReference type="KEGG" id="aar:Acear_0289"/>
<dbReference type="InterPro" id="IPR036876">
    <property type="entry name" value="UVR_dom_sf"/>
</dbReference>
<protein>
    <recommendedName>
        <fullName evidence="7">UvrABC system protein C</fullName>
        <shortName evidence="7">Protein UvrC</shortName>
    </recommendedName>
    <alternativeName>
        <fullName evidence="7">Excinuclease ABC subunit C</fullName>
    </alternativeName>
</protein>
<proteinExistence type="inferred from homology"/>
<dbReference type="FunFam" id="1.10.150.20:FF:000005">
    <property type="entry name" value="UvrABC system protein C"/>
    <property type="match status" value="1"/>
</dbReference>
<evidence type="ECO:0000259" key="11">
    <source>
        <dbReference type="PROSITE" id="PS50165"/>
    </source>
</evidence>
<dbReference type="SUPFAM" id="SSF46600">
    <property type="entry name" value="C-terminal UvrC-binding domain of UvrB"/>
    <property type="match status" value="1"/>
</dbReference>
<dbReference type="NCBIfam" id="NF001824">
    <property type="entry name" value="PRK00558.1-5"/>
    <property type="match status" value="1"/>
</dbReference>
<dbReference type="InterPro" id="IPR004791">
    <property type="entry name" value="UvrC"/>
</dbReference>
<evidence type="ECO:0000256" key="7">
    <source>
        <dbReference type="HAMAP-Rule" id="MF_00203"/>
    </source>
</evidence>
<keyword evidence="2 7" id="KW-0227">DNA damage</keyword>
<dbReference type="SUPFAM" id="SSF47781">
    <property type="entry name" value="RuvA domain 2-like"/>
    <property type="match status" value="1"/>
</dbReference>
<comment type="function">
    <text evidence="7">The UvrABC repair system catalyzes the recognition and processing of DNA lesions. UvrC both incises the 5' and 3' sides of the lesion. The N-terminal half is responsible for the 3' incision and the C-terminal half is responsible for the 5' incision.</text>
</comment>
<dbReference type="FunFam" id="3.30.420.340:FF:000002">
    <property type="entry name" value="UvrABC system protein C"/>
    <property type="match status" value="1"/>
</dbReference>
<dbReference type="Proteomes" id="UP000001661">
    <property type="component" value="Chromosome"/>
</dbReference>
<dbReference type="PROSITE" id="PS50165">
    <property type="entry name" value="UVRC"/>
    <property type="match status" value="1"/>
</dbReference>
<sequence length="607" mass="70310">MDLKKQLDNLPDASGVYLMKNKAGEVIYVGKAKSLRKRVRSYFQKSRNHSFKTEALVKRIADIDYIITDSEVEALILEATMIKKHNPKFNIRLKDDKTYPYIKVTTNEDYPRVFKTRIVKKDGDRYFGPYTDVNAVHKTLKLLRDLFPLRDCKKNISCKEKKDRACLNYHIEKCLGPCVNSVDVDEYKSMVDEVCLFLKGKQQNLIEELKEEMEQAADRQEFEQAAELRDQIEAIKKVTENQKVVSSDFADQDVMATSHQDDLACVQVMAVRNGRLVGEEDFIMEGTTPEAIDETLTAFLKQYYMNINYIPKEILLEIEIEDKEIMEDWLNEKRGSRVYLKTPQHGAKRQLINMAQRNAKYNLKDYLIKSDYKSRKPLKAVKELQTYLDLEEPPVRIEGFDISNIQGTDPVASLVVFENGTAQKGDYRRFKIKTVEGPDDFGMMQEVVKRRYSRLLEEDIKLPDLILIDGGKGQLNAVLEVLDELGIDNQPVIGLAKKEEEIFVEGQSEPIILPRDSEALYLLQRVRDEAHRFAVNYHRKLRSRRVTHSMLDDIPGIGQKRRERLLQYFGSLDKVRKASVEELSEVKGISEQIATTVYNYLREHTRP</sequence>
<evidence type="ECO:0000313" key="12">
    <source>
        <dbReference type="EMBL" id="ADL11838.1"/>
    </source>
</evidence>
<evidence type="ECO:0000256" key="6">
    <source>
        <dbReference type="ARBA" id="ARBA00023236"/>
    </source>
</evidence>
<dbReference type="Gene3D" id="4.10.860.10">
    <property type="entry name" value="UVR domain"/>
    <property type="match status" value="1"/>
</dbReference>
<dbReference type="GO" id="GO:0005737">
    <property type="term" value="C:cytoplasm"/>
    <property type="evidence" value="ECO:0007669"/>
    <property type="project" value="UniProtKB-SubCell"/>
</dbReference>
<dbReference type="InterPro" id="IPR003583">
    <property type="entry name" value="Hlx-hairpin-Hlx_DNA-bd_motif"/>
</dbReference>
<reference evidence="12 13" key="1">
    <citation type="journal article" date="2010" name="Stand. Genomic Sci.">
        <title>Complete genome sequence of Acetohalobium arabaticum type strain (Z-7288).</title>
        <authorList>
            <person name="Sikorski J."/>
            <person name="Lapidus A."/>
            <person name="Chertkov O."/>
            <person name="Lucas S."/>
            <person name="Copeland A."/>
            <person name="Glavina Del Rio T."/>
            <person name="Nolan M."/>
            <person name="Tice H."/>
            <person name="Cheng J.F."/>
            <person name="Han C."/>
            <person name="Brambilla E."/>
            <person name="Pitluck S."/>
            <person name="Liolios K."/>
            <person name="Ivanova N."/>
            <person name="Mavromatis K."/>
            <person name="Mikhailova N."/>
            <person name="Pati A."/>
            <person name="Bruce D."/>
            <person name="Detter C."/>
            <person name="Tapia R."/>
            <person name="Goodwin L."/>
            <person name="Chen A."/>
            <person name="Palaniappan K."/>
            <person name="Land M."/>
            <person name="Hauser L."/>
            <person name="Chang Y.J."/>
            <person name="Jeffries C.D."/>
            <person name="Rohde M."/>
            <person name="Goker M."/>
            <person name="Spring S."/>
            <person name="Woyke T."/>
            <person name="Bristow J."/>
            <person name="Eisen J.A."/>
            <person name="Markowitz V."/>
            <person name="Hugenholtz P."/>
            <person name="Kyrpides N.C."/>
            <person name="Klenk H.P."/>
        </authorList>
    </citation>
    <scope>NUCLEOTIDE SEQUENCE [LARGE SCALE GENOMIC DNA]</scope>
    <source>
        <strain evidence="13">ATCC 49924 / DSM 5501 / Z-7288</strain>
    </source>
</reference>
<dbReference type="Pfam" id="PF08459">
    <property type="entry name" value="UvrC_RNaseH_dom"/>
    <property type="match status" value="1"/>
</dbReference>
<dbReference type="NCBIfam" id="TIGR00194">
    <property type="entry name" value="uvrC"/>
    <property type="match status" value="1"/>
</dbReference>
<keyword evidence="3 7" id="KW-0228">DNA excision</keyword>
<evidence type="ECO:0000259" key="9">
    <source>
        <dbReference type="PROSITE" id="PS50151"/>
    </source>
</evidence>
<dbReference type="SUPFAM" id="SSF82771">
    <property type="entry name" value="GIY-YIG endonuclease"/>
    <property type="match status" value="1"/>
</dbReference>
<dbReference type="Pfam" id="PF01541">
    <property type="entry name" value="GIY-YIG"/>
    <property type="match status" value="1"/>
</dbReference>
<evidence type="ECO:0000256" key="5">
    <source>
        <dbReference type="ARBA" id="ARBA00023204"/>
    </source>
</evidence>
<dbReference type="AlphaFoldDB" id="D9QU45"/>
<comment type="similarity">
    <text evidence="7">Belongs to the UvrC family.</text>
</comment>
<keyword evidence="13" id="KW-1185">Reference proteome</keyword>
<dbReference type="InterPro" id="IPR047296">
    <property type="entry name" value="GIY-YIG_UvrC_Cho"/>
</dbReference>
<dbReference type="GO" id="GO:0006289">
    <property type="term" value="P:nucleotide-excision repair"/>
    <property type="evidence" value="ECO:0007669"/>
    <property type="project" value="UniProtKB-UniRule"/>
</dbReference>
<dbReference type="PROSITE" id="PS50164">
    <property type="entry name" value="GIY_YIG"/>
    <property type="match status" value="1"/>
</dbReference>
<dbReference type="InterPro" id="IPR035901">
    <property type="entry name" value="GIY-YIG_endonuc_sf"/>
</dbReference>
<dbReference type="OrthoDB" id="9804933at2"/>
<comment type="subcellular location">
    <subcellularLocation>
        <location evidence="7">Cytoplasm</location>
    </subcellularLocation>
</comment>
<accession>D9QU45</accession>
<name>D9QU45_ACEAZ</name>
<dbReference type="Pfam" id="PF02151">
    <property type="entry name" value="UVR"/>
    <property type="match status" value="1"/>
</dbReference>
<gene>
    <name evidence="7" type="primary">uvrC</name>
    <name evidence="12" type="ordered locus">Acear_0289</name>
</gene>
<dbReference type="InterPro" id="IPR038476">
    <property type="entry name" value="UvrC_RNase_H_dom_sf"/>
</dbReference>
<dbReference type="PANTHER" id="PTHR30562">
    <property type="entry name" value="UVRC/OXIDOREDUCTASE"/>
    <property type="match status" value="1"/>
</dbReference>
<organism evidence="12 13">
    <name type="scientific">Acetohalobium arabaticum (strain ATCC 49924 / DSM 5501 / Z-7288)</name>
    <dbReference type="NCBI Taxonomy" id="574087"/>
    <lineage>
        <taxon>Bacteria</taxon>
        <taxon>Bacillati</taxon>
        <taxon>Bacillota</taxon>
        <taxon>Clostridia</taxon>
        <taxon>Halanaerobiales</taxon>
        <taxon>Halobacteroidaceae</taxon>
        <taxon>Acetohalobium</taxon>
    </lineage>
</organism>
<keyword evidence="5 7" id="KW-0234">DNA repair</keyword>
<dbReference type="InterPro" id="IPR010994">
    <property type="entry name" value="RuvA_2-like"/>
</dbReference>
<dbReference type="InterPro" id="IPR050066">
    <property type="entry name" value="UvrABC_protein_C"/>
</dbReference>
<dbReference type="STRING" id="574087.Acear_0289"/>
<dbReference type="Pfam" id="PF22920">
    <property type="entry name" value="UvrC_RNaseH"/>
    <property type="match status" value="1"/>
</dbReference>
<dbReference type="InterPro" id="IPR001943">
    <property type="entry name" value="UVR_dom"/>
</dbReference>
<dbReference type="PROSITE" id="PS50151">
    <property type="entry name" value="UVR"/>
    <property type="match status" value="1"/>
</dbReference>
<keyword evidence="4 7" id="KW-0267">Excision nuclease</keyword>
<dbReference type="GO" id="GO:0009380">
    <property type="term" value="C:excinuclease repair complex"/>
    <property type="evidence" value="ECO:0007669"/>
    <property type="project" value="InterPro"/>
</dbReference>
<feature type="domain" description="UVR" evidence="9">
    <location>
        <begin position="203"/>
        <end position="238"/>
    </location>
</feature>
<evidence type="ECO:0000256" key="3">
    <source>
        <dbReference type="ARBA" id="ARBA00022769"/>
    </source>
</evidence>
<dbReference type="HOGENOM" id="CLU_014841_3_2_9"/>
<dbReference type="SMART" id="SM00465">
    <property type="entry name" value="GIYc"/>
    <property type="match status" value="1"/>
</dbReference>
<dbReference type="EMBL" id="CP002105">
    <property type="protein sequence ID" value="ADL11838.1"/>
    <property type="molecule type" value="Genomic_DNA"/>
</dbReference>
<dbReference type="InterPro" id="IPR000305">
    <property type="entry name" value="GIY-YIG_endonuc"/>
</dbReference>
<dbReference type="eggNOG" id="COG0322">
    <property type="taxonomic scope" value="Bacteria"/>
</dbReference>
<evidence type="ECO:0000256" key="8">
    <source>
        <dbReference type="SAM" id="Coils"/>
    </source>
</evidence>
<dbReference type="GO" id="GO:0009381">
    <property type="term" value="F:excinuclease ABC activity"/>
    <property type="evidence" value="ECO:0007669"/>
    <property type="project" value="UniProtKB-UniRule"/>
</dbReference>
<dbReference type="Pfam" id="PF14520">
    <property type="entry name" value="HHH_5"/>
    <property type="match status" value="1"/>
</dbReference>